<gene>
    <name evidence="8" type="ORF">PGLA_01865</name>
</gene>
<reference evidence="8 9" key="1">
    <citation type="submission" date="2016-03" db="EMBL/GenBank/DDBJ databases">
        <title>Draft genome sequence of Paenibacillus glacialis DSM 22343.</title>
        <authorList>
            <person name="Shin S.-K."/>
            <person name="Yi H."/>
        </authorList>
    </citation>
    <scope>NUCLEOTIDE SEQUENCE [LARGE SCALE GENOMIC DNA]</scope>
    <source>
        <strain evidence="8 9">DSM 22343</strain>
    </source>
</reference>
<keyword evidence="9" id="KW-1185">Reference proteome</keyword>
<evidence type="ECO:0000256" key="5">
    <source>
        <dbReference type="ARBA" id="ARBA00023136"/>
    </source>
</evidence>
<dbReference type="EMBL" id="LVJH01000002">
    <property type="protein sequence ID" value="OAB46163.1"/>
    <property type="molecule type" value="Genomic_DNA"/>
</dbReference>
<evidence type="ECO:0000313" key="9">
    <source>
        <dbReference type="Proteomes" id="UP000076967"/>
    </source>
</evidence>
<evidence type="ECO:0000256" key="6">
    <source>
        <dbReference type="SAM" id="Phobius"/>
    </source>
</evidence>
<dbReference type="Proteomes" id="UP000076967">
    <property type="component" value="Unassembled WGS sequence"/>
</dbReference>
<evidence type="ECO:0000256" key="4">
    <source>
        <dbReference type="ARBA" id="ARBA00022989"/>
    </source>
</evidence>
<evidence type="ECO:0000256" key="1">
    <source>
        <dbReference type="ARBA" id="ARBA00004651"/>
    </source>
</evidence>
<protein>
    <submittedName>
        <fullName evidence="8">Type II secretion protein F</fullName>
    </submittedName>
</protein>
<dbReference type="PANTHER" id="PTHR35007">
    <property type="entry name" value="INTEGRAL MEMBRANE PROTEIN-RELATED"/>
    <property type="match status" value="1"/>
</dbReference>
<evidence type="ECO:0000256" key="3">
    <source>
        <dbReference type="ARBA" id="ARBA00022692"/>
    </source>
</evidence>
<dbReference type="OrthoDB" id="9793966at2"/>
<feature type="transmembrane region" description="Helical" evidence="6">
    <location>
        <begin position="87"/>
        <end position="111"/>
    </location>
</feature>
<comment type="subcellular location">
    <subcellularLocation>
        <location evidence="1">Cell membrane</location>
        <topology evidence="1">Multi-pass membrane protein</topology>
    </subcellularLocation>
</comment>
<name>A0A168NWI7_9BACL</name>
<dbReference type="InterPro" id="IPR018076">
    <property type="entry name" value="T2SS_GspF_dom"/>
</dbReference>
<keyword evidence="2" id="KW-1003">Cell membrane</keyword>
<evidence type="ECO:0000259" key="7">
    <source>
        <dbReference type="Pfam" id="PF00482"/>
    </source>
</evidence>
<feature type="transmembrane region" description="Helical" evidence="6">
    <location>
        <begin position="6"/>
        <end position="23"/>
    </location>
</feature>
<keyword evidence="5 6" id="KW-0472">Membrane</keyword>
<evidence type="ECO:0000256" key="2">
    <source>
        <dbReference type="ARBA" id="ARBA00022475"/>
    </source>
</evidence>
<comment type="caution">
    <text evidence="8">The sequence shown here is derived from an EMBL/GenBank/DDBJ whole genome shotgun (WGS) entry which is preliminary data.</text>
</comment>
<dbReference type="AlphaFoldDB" id="A0A168NWI7"/>
<organism evidence="8 9">
    <name type="scientific">Paenibacillus glacialis</name>
    <dbReference type="NCBI Taxonomy" id="494026"/>
    <lineage>
        <taxon>Bacteria</taxon>
        <taxon>Bacillati</taxon>
        <taxon>Bacillota</taxon>
        <taxon>Bacilli</taxon>
        <taxon>Bacillales</taxon>
        <taxon>Paenibacillaceae</taxon>
        <taxon>Paenibacillus</taxon>
    </lineage>
</organism>
<sequence length="292" mass="33594">MAMIILYVVMLLLLVGCWVMLNWRSDEKYRRLSKLPMEGLRLSKVVVPMLVILDKSKITTRFPFFFYKVQRSIQKIHGMRYSGEMTLLYLGEMMCYSWLLLCSGCVLSIGLGEKTGFILGGALAVLLPVAMVKDLYSKVQIRDQDILMELPELLNKIVLLVGAGETVQKAITHCVERKKEQHDHPLYKEFNRMIQDWDSGYSFQQAFESFSKRCALQEVSIFTTTILLNFRRGGNDFVLALRDLSRTLWESRKMITRTRGEQASSKLVFPMVVIFMVVVVLVGTPAMMMMNM</sequence>
<keyword evidence="3 6" id="KW-0812">Transmembrane</keyword>
<feature type="transmembrane region" description="Helical" evidence="6">
    <location>
        <begin position="117"/>
        <end position="136"/>
    </location>
</feature>
<proteinExistence type="predicted"/>
<dbReference type="PANTHER" id="PTHR35007:SF2">
    <property type="entry name" value="PILUS ASSEMBLE PROTEIN"/>
    <property type="match status" value="1"/>
</dbReference>
<keyword evidence="4 6" id="KW-1133">Transmembrane helix</keyword>
<feature type="transmembrane region" description="Helical" evidence="6">
    <location>
        <begin position="267"/>
        <end position="288"/>
    </location>
</feature>
<dbReference type="STRING" id="494026.PGLA_01865"/>
<feature type="domain" description="Type II secretion system protein GspF" evidence="7">
    <location>
        <begin position="154"/>
        <end position="285"/>
    </location>
</feature>
<evidence type="ECO:0000313" key="8">
    <source>
        <dbReference type="EMBL" id="OAB46163.1"/>
    </source>
</evidence>
<dbReference type="Pfam" id="PF00482">
    <property type="entry name" value="T2SSF"/>
    <property type="match status" value="1"/>
</dbReference>
<accession>A0A168NWI7</accession>
<dbReference type="GO" id="GO:0005886">
    <property type="term" value="C:plasma membrane"/>
    <property type="evidence" value="ECO:0007669"/>
    <property type="project" value="UniProtKB-SubCell"/>
</dbReference>